<gene>
    <name evidence="1" type="ORF">CXZ10_18885</name>
</gene>
<dbReference type="RefSeq" id="WP_101290910.1">
    <property type="nucleotide sequence ID" value="NZ_FOUQ01000006.1"/>
</dbReference>
<evidence type="ECO:0000313" key="2">
    <source>
        <dbReference type="Proteomes" id="UP000233491"/>
    </source>
</evidence>
<evidence type="ECO:0000313" key="1">
    <source>
        <dbReference type="EMBL" id="PKR87787.1"/>
    </source>
</evidence>
<name>A0A1I4TYY7_9HYPH</name>
<proteinExistence type="predicted"/>
<dbReference type="SUPFAM" id="SSF54909">
    <property type="entry name" value="Dimeric alpha+beta barrel"/>
    <property type="match status" value="1"/>
</dbReference>
<sequence>MHTTLAEVEIEDLPRFLSVFATDGRDKREAHGSLGAEVLSVTDGSNRVLVLIDWTDDNAYQRFASDPAVPPTMAKGGAKGRPKFTPVLKVGRFPA</sequence>
<reference evidence="1 2" key="1">
    <citation type="submission" date="2017-12" db="EMBL/GenBank/DDBJ databases">
        <title>Anaerobic carbon monoxide metabolism by Pleomorphomonas carboxyditropha sp. nov., a new mesophilic hydrogenogenic carboxidotroph.</title>
        <authorList>
            <person name="Esquivel-Elizondo S."/>
            <person name="Krajmalnik-Brown R."/>
        </authorList>
    </citation>
    <scope>NUCLEOTIDE SEQUENCE [LARGE SCALE GENOMIC DNA]</scope>
    <source>
        <strain evidence="1 2">R5-392</strain>
    </source>
</reference>
<evidence type="ECO:0008006" key="3">
    <source>
        <dbReference type="Google" id="ProtNLM"/>
    </source>
</evidence>
<dbReference type="InterPro" id="IPR011008">
    <property type="entry name" value="Dimeric_a/b-barrel"/>
</dbReference>
<protein>
    <recommendedName>
        <fullName evidence="3">ABM domain-containing protein</fullName>
    </recommendedName>
</protein>
<dbReference type="Proteomes" id="UP000233491">
    <property type="component" value="Unassembled WGS sequence"/>
</dbReference>
<accession>A0A1I4TYY7</accession>
<dbReference type="Gene3D" id="3.30.70.100">
    <property type="match status" value="1"/>
</dbReference>
<organism evidence="1 2">
    <name type="scientific">Pleomorphomonas diazotrophica</name>
    <dbReference type="NCBI Taxonomy" id="1166257"/>
    <lineage>
        <taxon>Bacteria</taxon>
        <taxon>Pseudomonadati</taxon>
        <taxon>Pseudomonadota</taxon>
        <taxon>Alphaproteobacteria</taxon>
        <taxon>Hyphomicrobiales</taxon>
        <taxon>Pleomorphomonadaceae</taxon>
        <taxon>Pleomorphomonas</taxon>
    </lineage>
</organism>
<dbReference type="EMBL" id="PJNW01000016">
    <property type="protein sequence ID" value="PKR87787.1"/>
    <property type="molecule type" value="Genomic_DNA"/>
</dbReference>
<dbReference type="OrthoDB" id="165368at2"/>
<comment type="caution">
    <text evidence="1">The sequence shown here is derived from an EMBL/GenBank/DDBJ whole genome shotgun (WGS) entry which is preliminary data.</text>
</comment>
<dbReference type="AlphaFoldDB" id="A0A1I4TYY7"/>
<keyword evidence="2" id="KW-1185">Reference proteome</keyword>